<protein>
    <submittedName>
        <fullName evidence="8">DNA-binding response regulator, NarL/FixJ family, contains REC and HTH domains</fullName>
    </submittedName>
</protein>
<keyword evidence="4" id="KW-0804">Transcription</keyword>
<dbReference type="SMART" id="SM00448">
    <property type="entry name" value="REC"/>
    <property type="match status" value="1"/>
</dbReference>
<keyword evidence="2" id="KW-0805">Transcription regulation</keyword>
<evidence type="ECO:0000256" key="3">
    <source>
        <dbReference type="ARBA" id="ARBA00023125"/>
    </source>
</evidence>
<evidence type="ECO:0000313" key="8">
    <source>
        <dbReference type="EMBL" id="CAL2105947.1"/>
    </source>
</evidence>
<dbReference type="Proteomes" id="UP001497602">
    <property type="component" value="Unassembled WGS sequence"/>
</dbReference>
<dbReference type="InterPro" id="IPR000792">
    <property type="entry name" value="Tscrpt_reg_LuxR_C"/>
</dbReference>
<dbReference type="PROSITE" id="PS50110">
    <property type="entry name" value="RESPONSE_REGULATORY"/>
    <property type="match status" value="1"/>
</dbReference>
<dbReference type="Pfam" id="PF00196">
    <property type="entry name" value="GerE"/>
    <property type="match status" value="1"/>
</dbReference>
<evidence type="ECO:0000256" key="1">
    <source>
        <dbReference type="ARBA" id="ARBA00022553"/>
    </source>
</evidence>
<sequence length="218" mass="24788">MSYKKIKVHIADDHKILVEGVMALINIEDDIEVEGYSLTGREVVNWSTSNTADILILDINMPDMDGIEVLKAFHQREIEMKTIILSSLSDPKIVSEMIALGANGFLEKSCAYDHIVDAIRAVNNGLQYFNEDIKSKLFNLYVTGSKNEIKREQSHKDLTEREIEVLRLIAQEKSSSEIAQNLRISIKTVETYRRSLYKKLKVKNVVGLAMYAVRNNIV</sequence>
<gene>
    <name evidence="8" type="ORF">T190115A13A_10103</name>
</gene>
<dbReference type="InterPro" id="IPR016032">
    <property type="entry name" value="Sig_transdc_resp-reg_C-effctor"/>
</dbReference>
<dbReference type="GO" id="GO:0003677">
    <property type="term" value="F:DNA binding"/>
    <property type="evidence" value="ECO:0007669"/>
    <property type="project" value="UniProtKB-KW"/>
</dbReference>
<dbReference type="PANTHER" id="PTHR43214">
    <property type="entry name" value="TWO-COMPONENT RESPONSE REGULATOR"/>
    <property type="match status" value="1"/>
</dbReference>
<dbReference type="SUPFAM" id="SSF52172">
    <property type="entry name" value="CheY-like"/>
    <property type="match status" value="1"/>
</dbReference>
<name>A0ABP1F9R2_9FLAO</name>
<evidence type="ECO:0000256" key="2">
    <source>
        <dbReference type="ARBA" id="ARBA00023015"/>
    </source>
</evidence>
<dbReference type="Pfam" id="PF00072">
    <property type="entry name" value="Response_reg"/>
    <property type="match status" value="1"/>
</dbReference>
<dbReference type="EMBL" id="CAXJRC010000011">
    <property type="protein sequence ID" value="CAL2105947.1"/>
    <property type="molecule type" value="Genomic_DNA"/>
</dbReference>
<keyword evidence="3 8" id="KW-0238">DNA-binding</keyword>
<comment type="caution">
    <text evidence="8">The sequence shown here is derived from an EMBL/GenBank/DDBJ whole genome shotgun (WGS) entry which is preliminary data.</text>
</comment>
<organism evidence="8 9">
    <name type="scientific">Tenacibaculum vairaonense</name>
    <dbReference type="NCBI Taxonomy" id="3137860"/>
    <lineage>
        <taxon>Bacteria</taxon>
        <taxon>Pseudomonadati</taxon>
        <taxon>Bacteroidota</taxon>
        <taxon>Flavobacteriia</taxon>
        <taxon>Flavobacteriales</taxon>
        <taxon>Flavobacteriaceae</taxon>
        <taxon>Tenacibaculum</taxon>
    </lineage>
</organism>
<evidence type="ECO:0000259" key="6">
    <source>
        <dbReference type="PROSITE" id="PS50043"/>
    </source>
</evidence>
<proteinExistence type="predicted"/>
<evidence type="ECO:0000256" key="5">
    <source>
        <dbReference type="PROSITE-ProRule" id="PRU00169"/>
    </source>
</evidence>
<dbReference type="PANTHER" id="PTHR43214:SF41">
    <property type="entry name" value="NITRATE_NITRITE RESPONSE REGULATOR PROTEIN NARP"/>
    <property type="match status" value="1"/>
</dbReference>
<evidence type="ECO:0000256" key="4">
    <source>
        <dbReference type="ARBA" id="ARBA00023163"/>
    </source>
</evidence>
<dbReference type="InterPro" id="IPR039420">
    <property type="entry name" value="WalR-like"/>
</dbReference>
<dbReference type="PRINTS" id="PR00038">
    <property type="entry name" value="HTHLUXR"/>
</dbReference>
<evidence type="ECO:0000313" key="9">
    <source>
        <dbReference type="Proteomes" id="UP001497602"/>
    </source>
</evidence>
<dbReference type="PROSITE" id="PS50043">
    <property type="entry name" value="HTH_LUXR_2"/>
    <property type="match status" value="1"/>
</dbReference>
<evidence type="ECO:0000259" key="7">
    <source>
        <dbReference type="PROSITE" id="PS50110"/>
    </source>
</evidence>
<dbReference type="InterPro" id="IPR058245">
    <property type="entry name" value="NreC/VraR/RcsB-like_REC"/>
</dbReference>
<keyword evidence="1 5" id="KW-0597">Phosphoprotein</keyword>
<dbReference type="SUPFAM" id="SSF46894">
    <property type="entry name" value="C-terminal effector domain of the bipartite response regulators"/>
    <property type="match status" value="1"/>
</dbReference>
<keyword evidence="9" id="KW-1185">Reference proteome</keyword>
<dbReference type="Gene3D" id="3.40.50.2300">
    <property type="match status" value="1"/>
</dbReference>
<dbReference type="RefSeq" id="WP_348706890.1">
    <property type="nucleotide sequence ID" value="NZ_CAXIYA010000039.1"/>
</dbReference>
<feature type="modified residue" description="4-aspartylphosphate" evidence="5">
    <location>
        <position position="58"/>
    </location>
</feature>
<feature type="domain" description="HTH luxR-type" evidence="6">
    <location>
        <begin position="151"/>
        <end position="216"/>
    </location>
</feature>
<dbReference type="InterPro" id="IPR001789">
    <property type="entry name" value="Sig_transdc_resp-reg_receiver"/>
</dbReference>
<accession>A0ABP1F9R2</accession>
<dbReference type="SMART" id="SM00421">
    <property type="entry name" value="HTH_LUXR"/>
    <property type="match status" value="1"/>
</dbReference>
<reference evidence="8 9" key="1">
    <citation type="submission" date="2024-05" db="EMBL/GenBank/DDBJ databases">
        <authorList>
            <person name="Duchaud E."/>
        </authorList>
    </citation>
    <scope>NUCLEOTIDE SEQUENCE [LARGE SCALE GENOMIC DNA]</scope>
    <source>
        <strain evidence="8">Ena-SAMPLE-TAB-13-05-2024-13:56:06:370-140305</strain>
    </source>
</reference>
<feature type="domain" description="Response regulatory" evidence="7">
    <location>
        <begin position="7"/>
        <end position="123"/>
    </location>
</feature>
<dbReference type="CDD" id="cd17535">
    <property type="entry name" value="REC_NarL-like"/>
    <property type="match status" value="1"/>
</dbReference>
<dbReference type="InterPro" id="IPR011006">
    <property type="entry name" value="CheY-like_superfamily"/>
</dbReference>
<dbReference type="CDD" id="cd06170">
    <property type="entry name" value="LuxR_C_like"/>
    <property type="match status" value="1"/>
</dbReference>